<evidence type="ECO:0000256" key="14">
    <source>
        <dbReference type="ARBA" id="ARBA00023303"/>
    </source>
</evidence>
<evidence type="ECO:0000256" key="8">
    <source>
        <dbReference type="ARBA" id="ARBA00022737"/>
    </source>
</evidence>
<keyword evidence="4" id="KW-0813">Transport</keyword>
<dbReference type="InterPro" id="IPR044581">
    <property type="entry name" value="TPC1_plant"/>
</dbReference>
<feature type="transmembrane region" description="Helical" evidence="16">
    <location>
        <begin position="500"/>
        <end position="518"/>
    </location>
</feature>
<feature type="region of interest" description="Disordered" evidence="15">
    <location>
        <begin position="706"/>
        <end position="727"/>
    </location>
</feature>
<dbReference type="FunFam" id="1.10.287.70:FF:000094">
    <property type="entry name" value="Two pore calcium channel protein 1"/>
    <property type="match status" value="1"/>
</dbReference>
<dbReference type="InterPro" id="IPR002048">
    <property type="entry name" value="EF_hand_dom"/>
</dbReference>
<evidence type="ECO:0000256" key="7">
    <source>
        <dbReference type="ARBA" id="ARBA00022692"/>
    </source>
</evidence>
<evidence type="ECO:0000256" key="15">
    <source>
        <dbReference type="SAM" id="MobiDB-lite"/>
    </source>
</evidence>
<name>A0A6J5UAM2_PRUAR</name>
<evidence type="ECO:0000313" key="18">
    <source>
        <dbReference type="EMBL" id="CAB4273339.1"/>
    </source>
</evidence>
<keyword evidence="7 16" id="KW-0812">Transmembrane</keyword>
<evidence type="ECO:0000256" key="5">
    <source>
        <dbReference type="ARBA" id="ARBA00022568"/>
    </source>
</evidence>
<dbReference type="SUPFAM" id="SSF81324">
    <property type="entry name" value="Voltage-gated potassium channels"/>
    <property type="match status" value="1"/>
</dbReference>
<feature type="transmembrane region" description="Helical" evidence="16">
    <location>
        <begin position="281"/>
        <end position="306"/>
    </location>
</feature>
<evidence type="ECO:0000259" key="17">
    <source>
        <dbReference type="PROSITE" id="PS50222"/>
    </source>
</evidence>
<feature type="transmembrane region" description="Helical" evidence="16">
    <location>
        <begin position="158"/>
        <end position="177"/>
    </location>
</feature>
<dbReference type="PANTHER" id="PTHR46988:SF2">
    <property type="entry name" value="TWO PORE CALCIUM CHANNEL PROTEIN 1"/>
    <property type="match status" value="1"/>
</dbReference>
<keyword evidence="6" id="KW-0107">Calcium channel</keyword>
<feature type="domain" description="EF-hand" evidence="17">
    <location>
        <begin position="323"/>
        <end position="358"/>
    </location>
</feature>
<accession>A0A6J5UAM2</accession>
<protein>
    <recommendedName>
        <fullName evidence="17">EF-hand domain-containing protein</fullName>
    </recommendedName>
</protein>
<proteinExistence type="inferred from homology"/>
<dbReference type="EMBL" id="CAEKDK010000003">
    <property type="protein sequence ID" value="CAB4273339.1"/>
    <property type="molecule type" value="Genomic_DNA"/>
</dbReference>
<evidence type="ECO:0000256" key="4">
    <source>
        <dbReference type="ARBA" id="ARBA00022448"/>
    </source>
</evidence>
<evidence type="ECO:0000256" key="1">
    <source>
        <dbReference type="ARBA" id="ARBA00004141"/>
    </source>
</evidence>
<evidence type="ECO:0000256" key="3">
    <source>
        <dbReference type="ARBA" id="ARBA00011738"/>
    </source>
</evidence>
<evidence type="ECO:0000256" key="6">
    <source>
        <dbReference type="ARBA" id="ARBA00022673"/>
    </source>
</evidence>
<feature type="domain" description="EF-hand" evidence="17">
    <location>
        <begin position="364"/>
        <end position="399"/>
    </location>
</feature>
<dbReference type="InterPro" id="IPR027359">
    <property type="entry name" value="Volt_channel_dom_sf"/>
</dbReference>
<evidence type="ECO:0000256" key="9">
    <source>
        <dbReference type="ARBA" id="ARBA00022837"/>
    </source>
</evidence>
<keyword evidence="9" id="KW-0106">Calcium</keyword>
<dbReference type="Gene3D" id="1.10.238.10">
    <property type="entry name" value="EF-hand"/>
    <property type="match status" value="1"/>
</dbReference>
<dbReference type="Proteomes" id="UP000507222">
    <property type="component" value="Unassembled WGS sequence"/>
</dbReference>
<dbReference type="InterPro" id="IPR005821">
    <property type="entry name" value="Ion_trans_dom"/>
</dbReference>
<keyword evidence="10" id="KW-0851">Voltage-gated channel</keyword>
<keyword evidence="13 16" id="KW-0472">Membrane</keyword>
<keyword evidence="5" id="KW-0109">Calcium transport</keyword>
<comment type="subunit">
    <text evidence="3">Homodimer.</text>
</comment>
<dbReference type="PANTHER" id="PTHR46988">
    <property type="entry name" value="TWO PORE CALCIUM CHANNEL PROTEIN 1"/>
    <property type="match status" value="1"/>
</dbReference>
<keyword evidence="12" id="KW-0406">Ion transport</keyword>
<comment type="subcellular location">
    <subcellularLocation>
        <location evidence="1">Membrane</location>
        <topology evidence="1">Multi-pass membrane protein</topology>
    </subcellularLocation>
</comment>
<keyword evidence="8" id="KW-0677">Repeat</keyword>
<reference evidence="18 19" key="1">
    <citation type="submission" date="2020-05" db="EMBL/GenBank/DDBJ databases">
        <authorList>
            <person name="Campoy J."/>
            <person name="Schneeberger K."/>
            <person name="Spophaly S."/>
        </authorList>
    </citation>
    <scope>NUCLEOTIDE SEQUENCE [LARGE SCALE GENOMIC DNA]</scope>
    <source>
        <strain evidence="18">PruArmRojPasFocal</strain>
    </source>
</reference>
<evidence type="ECO:0000256" key="16">
    <source>
        <dbReference type="SAM" id="Phobius"/>
    </source>
</evidence>
<evidence type="ECO:0000256" key="10">
    <source>
        <dbReference type="ARBA" id="ARBA00022882"/>
    </source>
</evidence>
<feature type="transmembrane region" description="Helical" evidence="16">
    <location>
        <begin position="470"/>
        <end position="488"/>
    </location>
</feature>
<dbReference type="Gene3D" id="1.10.287.70">
    <property type="match status" value="1"/>
</dbReference>
<dbReference type="GO" id="GO:0000325">
    <property type="term" value="C:plant-type vacuole"/>
    <property type="evidence" value="ECO:0007669"/>
    <property type="project" value="TreeGrafter"/>
</dbReference>
<dbReference type="GO" id="GO:0005774">
    <property type="term" value="C:vacuolar membrane"/>
    <property type="evidence" value="ECO:0007669"/>
    <property type="project" value="TreeGrafter"/>
</dbReference>
<evidence type="ECO:0000256" key="13">
    <source>
        <dbReference type="ARBA" id="ARBA00023136"/>
    </source>
</evidence>
<dbReference type="SUPFAM" id="SSF47473">
    <property type="entry name" value="EF-hand"/>
    <property type="match status" value="1"/>
</dbReference>
<keyword evidence="14" id="KW-0407">Ion channel</keyword>
<dbReference type="FunFam" id="1.20.120.350:FF:000055">
    <property type="entry name" value="Two pore calcium channel protein 1"/>
    <property type="match status" value="1"/>
</dbReference>
<evidence type="ECO:0000256" key="11">
    <source>
        <dbReference type="ARBA" id="ARBA00022989"/>
    </source>
</evidence>
<dbReference type="AlphaFoldDB" id="A0A6J5UAM2"/>
<comment type="similarity">
    <text evidence="2">Belongs to the calcium channel alpha-1 subunit (TC 1.A.1.11) family. Two pore calcium channel subfamily.</text>
</comment>
<sequence>MEKKPLLGGEGSGVRSAVFRRRSDAITFGSPYQKAAALVDLAEDGVGLPEQILDQENFQSAAKYYFLYVRFSFLWAFLYFALIILNFLEKPLWCARYTEYTCSDRDYYYLGELPYLNAVESLIFEGITLVILMVHTFFPISYEGFHLYWENHLNRFKVVGLLLLVADLMVYVLYLSPTAFDSLPLRIAPYIRVIFFILNFRELRSCMLILAGMLVTYLNILALWLLFLLFASWLAYVMFEDTQQGKTMFTSYGTTLYQMFVLFTTSNNPDVWIPAYKASRWYSLFFILYVLLGVYFVTNLILAVVYDSFKSQLAKQVSEMDQSRKSILKKAFNLLDKDNAGSLNKDQCIQLFEELNKYRTLPKISREEFGLIFDELDASGDFQINLEEFTDLCNAIGLSFPKEDTPSLFEKFPSLYHSLLSEKLKAFVRSPKFGYIISFMLVVNLVAVIVETTLDIENNTGQKAWQAAEFVFGWIYVLEMALKVYSFGFQNYWRDGQNRFDFLVTWIIVIGETITFVTPDGLIFFSNGEWIRYLLIARMLRLIRILMHVQRYRAFLATFLTLIPSLMPYLGTIFCVMCIYCTLGVQVFGGIVNAGNASLEGTDFYENEYPLSLMGLLSSHLRYLLFTFQLQRLPKWDGDTFQFASHGELANLDRGLQGINRNLVEPGIFCQLLSYNYLTAIEFGSSFCLGGFLAEMDLETSEKCEGDEKEVEGAKDRHRSLGSKSRSQRIDVLLHHMLSAELTETQPSNA</sequence>
<dbReference type="InterPro" id="IPR011992">
    <property type="entry name" value="EF-hand-dom_pair"/>
</dbReference>
<feature type="transmembrane region" description="Helical" evidence="16">
    <location>
        <begin position="433"/>
        <end position="450"/>
    </location>
</feature>
<feature type="transmembrane region" description="Helical" evidence="16">
    <location>
        <begin position="115"/>
        <end position="138"/>
    </location>
</feature>
<feature type="compositionally biased region" description="Basic and acidic residues" evidence="15">
    <location>
        <begin position="706"/>
        <end position="715"/>
    </location>
</feature>
<evidence type="ECO:0000256" key="12">
    <source>
        <dbReference type="ARBA" id="ARBA00023065"/>
    </source>
</evidence>
<dbReference type="GO" id="GO:0005509">
    <property type="term" value="F:calcium ion binding"/>
    <property type="evidence" value="ECO:0007669"/>
    <property type="project" value="InterPro"/>
</dbReference>
<keyword evidence="11 16" id="KW-1133">Transmembrane helix</keyword>
<dbReference type="GO" id="GO:0005245">
    <property type="term" value="F:voltage-gated calcium channel activity"/>
    <property type="evidence" value="ECO:0007669"/>
    <property type="project" value="InterPro"/>
</dbReference>
<gene>
    <name evidence="18" type="ORF">CURHAP_LOCUS20808</name>
</gene>
<evidence type="ECO:0000313" key="19">
    <source>
        <dbReference type="Proteomes" id="UP000507222"/>
    </source>
</evidence>
<dbReference type="GO" id="GO:0034702">
    <property type="term" value="C:monoatomic ion channel complex"/>
    <property type="evidence" value="ECO:0007669"/>
    <property type="project" value="UniProtKB-KW"/>
</dbReference>
<dbReference type="Pfam" id="PF00520">
    <property type="entry name" value="Ion_trans"/>
    <property type="match status" value="2"/>
</dbReference>
<dbReference type="Pfam" id="PF13499">
    <property type="entry name" value="EF-hand_7"/>
    <property type="match status" value="1"/>
</dbReference>
<dbReference type="Gene3D" id="1.20.120.350">
    <property type="entry name" value="Voltage-gated potassium channels. Chain C"/>
    <property type="match status" value="1"/>
</dbReference>
<dbReference type="PROSITE" id="PS50222">
    <property type="entry name" value="EF_HAND_2"/>
    <property type="match status" value="2"/>
</dbReference>
<feature type="transmembrane region" description="Helical" evidence="16">
    <location>
        <begin position="65"/>
        <end position="88"/>
    </location>
</feature>
<dbReference type="SMART" id="SM00054">
    <property type="entry name" value="EFh"/>
    <property type="match status" value="2"/>
</dbReference>
<evidence type="ECO:0000256" key="2">
    <source>
        <dbReference type="ARBA" id="ARBA00009286"/>
    </source>
</evidence>
<organism evidence="18 19">
    <name type="scientific">Prunus armeniaca</name>
    <name type="common">Apricot</name>
    <name type="synonym">Armeniaca vulgaris</name>
    <dbReference type="NCBI Taxonomy" id="36596"/>
    <lineage>
        <taxon>Eukaryota</taxon>
        <taxon>Viridiplantae</taxon>
        <taxon>Streptophyta</taxon>
        <taxon>Embryophyta</taxon>
        <taxon>Tracheophyta</taxon>
        <taxon>Spermatophyta</taxon>
        <taxon>Magnoliopsida</taxon>
        <taxon>eudicotyledons</taxon>
        <taxon>Gunneridae</taxon>
        <taxon>Pentapetalae</taxon>
        <taxon>rosids</taxon>
        <taxon>fabids</taxon>
        <taxon>Rosales</taxon>
        <taxon>Rosaceae</taxon>
        <taxon>Amygdaloideae</taxon>
        <taxon>Amygdaleae</taxon>
        <taxon>Prunus</taxon>
    </lineage>
</organism>
<feature type="transmembrane region" description="Helical" evidence="16">
    <location>
        <begin position="207"/>
        <end position="239"/>
    </location>
</feature>
<dbReference type="CDD" id="cd00051">
    <property type="entry name" value="EFh"/>
    <property type="match status" value="1"/>
</dbReference>